<dbReference type="SFLD" id="SFLDG01129">
    <property type="entry name" value="C1.5:_HAD__Beta-PGM__Phosphata"/>
    <property type="match status" value="1"/>
</dbReference>
<proteinExistence type="predicted"/>
<dbReference type="InterPro" id="IPR006439">
    <property type="entry name" value="HAD-SF_hydro_IA"/>
</dbReference>
<dbReference type="Gene3D" id="1.10.150.240">
    <property type="entry name" value="Putative phosphatase, domain 2"/>
    <property type="match status" value="1"/>
</dbReference>
<dbReference type="Gene3D" id="3.40.50.1000">
    <property type="entry name" value="HAD superfamily/HAD-like"/>
    <property type="match status" value="1"/>
</dbReference>
<comment type="caution">
    <text evidence="1">The sequence shown here is derived from an EMBL/GenBank/DDBJ whole genome shotgun (WGS) entry which is preliminary data.</text>
</comment>
<dbReference type="RefSeq" id="WP_345676880.1">
    <property type="nucleotide sequence ID" value="NZ_BAABHS010000013.1"/>
</dbReference>
<evidence type="ECO:0000313" key="2">
    <source>
        <dbReference type="Proteomes" id="UP001500466"/>
    </source>
</evidence>
<reference evidence="2" key="1">
    <citation type="journal article" date="2019" name="Int. J. Syst. Evol. Microbiol.">
        <title>The Global Catalogue of Microorganisms (GCM) 10K type strain sequencing project: providing services to taxonomists for standard genome sequencing and annotation.</title>
        <authorList>
            <consortium name="The Broad Institute Genomics Platform"/>
            <consortium name="The Broad Institute Genome Sequencing Center for Infectious Disease"/>
            <person name="Wu L."/>
            <person name="Ma J."/>
        </authorList>
    </citation>
    <scope>NUCLEOTIDE SEQUENCE [LARGE SCALE GENOMIC DNA]</scope>
    <source>
        <strain evidence="2">JCM 17986</strain>
    </source>
</reference>
<dbReference type="NCBIfam" id="TIGR01509">
    <property type="entry name" value="HAD-SF-IA-v3"/>
    <property type="match status" value="1"/>
</dbReference>
<dbReference type="Proteomes" id="UP001500466">
    <property type="component" value="Unassembled WGS sequence"/>
</dbReference>
<name>A0ABP9HGC5_9ACTN</name>
<dbReference type="SUPFAM" id="SSF56784">
    <property type="entry name" value="HAD-like"/>
    <property type="match status" value="1"/>
</dbReference>
<dbReference type="Pfam" id="PF00702">
    <property type="entry name" value="Hydrolase"/>
    <property type="match status" value="1"/>
</dbReference>
<evidence type="ECO:0000313" key="1">
    <source>
        <dbReference type="EMBL" id="GAA4970151.1"/>
    </source>
</evidence>
<dbReference type="InterPro" id="IPR051806">
    <property type="entry name" value="HAD-like_SPP"/>
</dbReference>
<dbReference type="PANTHER" id="PTHR43481:SF4">
    <property type="entry name" value="GLYCEROL-1-PHOSPHATE PHOSPHOHYDROLASE 1-RELATED"/>
    <property type="match status" value="1"/>
</dbReference>
<gene>
    <name evidence="1" type="ORF">GCM10023205_39540</name>
</gene>
<sequence length="371" mass="38796">MPHGPVSPDVLRIPTKALLFDCDGVLVDSVAAGERGWAQWAAEHGLDPADVLPAIHGRRSTETARHFLPDRDDAGIAAAVARIDAIETADAVHTRPIPGAAALLAGLGERPWAVVTSATTVLATARLGGAALPLPDVLVSGDTVATGKPAPDCYLAAAARLGLAPAHTTVFEDTAAGIRAARAAGAGHVVGIGKRALDSDADLVVPDLACLAWDGTTLTVRAGALLRGPADPDLLFLPTHLRNVPYVYARDPERTTPGDVSEGANCQVYAYAVLAHFGRRVPPLRSSDLWADETAVTTVTDPRPLDLLLYDAGPLPGRPDGYAAHVAVHLAADRILHLCEEAARPVVWTQADFAARPRYTRLLGAKRAPAD</sequence>
<dbReference type="EMBL" id="BAABHS010000013">
    <property type="protein sequence ID" value="GAA4970151.1"/>
    <property type="molecule type" value="Genomic_DNA"/>
</dbReference>
<protein>
    <recommendedName>
        <fullName evidence="3">Sugar-phosphatase</fullName>
    </recommendedName>
</protein>
<dbReference type="Gene3D" id="3.90.1720.10">
    <property type="entry name" value="endopeptidase domain like (from Nostoc punctiforme)"/>
    <property type="match status" value="1"/>
</dbReference>
<accession>A0ABP9HGC5</accession>
<dbReference type="PANTHER" id="PTHR43481">
    <property type="entry name" value="FRUCTOSE-1-PHOSPHATE PHOSPHATASE"/>
    <property type="match status" value="1"/>
</dbReference>
<organism evidence="1 2">
    <name type="scientific">Yinghuangia aomiensis</name>
    <dbReference type="NCBI Taxonomy" id="676205"/>
    <lineage>
        <taxon>Bacteria</taxon>
        <taxon>Bacillati</taxon>
        <taxon>Actinomycetota</taxon>
        <taxon>Actinomycetes</taxon>
        <taxon>Kitasatosporales</taxon>
        <taxon>Streptomycetaceae</taxon>
        <taxon>Yinghuangia</taxon>
    </lineage>
</organism>
<dbReference type="InterPro" id="IPR023214">
    <property type="entry name" value="HAD_sf"/>
</dbReference>
<evidence type="ECO:0008006" key="3">
    <source>
        <dbReference type="Google" id="ProtNLM"/>
    </source>
</evidence>
<keyword evidence="2" id="KW-1185">Reference proteome</keyword>
<dbReference type="SFLD" id="SFLDS00003">
    <property type="entry name" value="Haloacid_Dehalogenase"/>
    <property type="match status" value="1"/>
</dbReference>
<dbReference type="InterPro" id="IPR036412">
    <property type="entry name" value="HAD-like_sf"/>
</dbReference>
<dbReference type="InterPro" id="IPR023198">
    <property type="entry name" value="PGP-like_dom2"/>
</dbReference>